<keyword evidence="3" id="KW-1185">Reference proteome</keyword>
<dbReference type="EMBL" id="UZAN01044747">
    <property type="protein sequence ID" value="VDP81379.1"/>
    <property type="molecule type" value="Genomic_DNA"/>
</dbReference>
<protein>
    <submittedName>
        <fullName evidence="4">Non-specific serine/threonine protein kinase</fullName>
    </submittedName>
</protein>
<feature type="region of interest" description="Disordered" evidence="1">
    <location>
        <begin position="480"/>
        <end position="500"/>
    </location>
</feature>
<evidence type="ECO:0000313" key="2">
    <source>
        <dbReference type="EMBL" id="VDP81379.1"/>
    </source>
</evidence>
<dbReference type="Proteomes" id="UP000272942">
    <property type="component" value="Unassembled WGS sequence"/>
</dbReference>
<name>A0A183AKP5_9TREM</name>
<accession>A0A183AKP5</accession>
<evidence type="ECO:0000313" key="3">
    <source>
        <dbReference type="Proteomes" id="UP000272942"/>
    </source>
</evidence>
<dbReference type="OrthoDB" id="6327559at2759"/>
<evidence type="ECO:0000256" key="1">
    <source>
        <dbReference type="SAM" id="MobiDB-lite"/>
    </source>
</evidence>
<proteinExistence type="predicted"/>
<organism evidence="4">
    <name type="scientific">Echinostoma caproni</name>
    <dbReference type="NCBI Taxonomy" id="27848"/>
    <lineage>
        <taxon>Eukaryota</taxon>
        <taxon>Metazoa</taxon>
        <taxon>Spiralia</taxon>
        <taxon>Lophotrochozoa</taxon>
        <taxon>Platyhelminthes</taxon>
        <taxon>Trematoda</taxon>
        <taxon>Digenea</taxon>
        <taxon>Plagiorchiida</taxon>
        <taxon>Echinostomata</taxon>
        <taxon>Echinostomatoidea</taxon>
        <taxon>Echinostomatidae</taxon>
        <taxon>Echinostoma</taxon>
    </lineage>
</organism>
<evidence type="ECO:0000313" key="4">
    <source>
        <dbReference type="WBParaSite" id="ECPE_0000754601-mRNA-1"/>
    </source>
</evidence>
<gene>
    <name evidence="2" type="ORF">ECPE_LOCUS7530</name>
</gene>
<dbReference type="WBParaSite" id="ECPE_0000754601-mRNA-1">
    <property type="protein sequence ID" value="ECPE_0000754601-mRNA-1"/>
    <property type="gene ID" value="ECPE_0000754601"/>
</dbReference>
<reference evidence="4" key="1">
    <citation type="submission" date="2016-06" db="UniProtKB">
        <authorList>
            <consortium name="WormBaseParasite"/>
        </authorList>
    </citation>
    <scope>IDENTIFICATION</scope>
</reference>
<sequence length="1126" mass="129292">MLAPEELNTAEEYISLLRWLILQDVPLRSAVYLVQYAVHEWQFILNTIRFQQETTRRKQIRGMRNYFGFMAALLLFIYDQPTGCDPAEADTLQKAFEPFFDSTRIDFTLSETQAKRPRLARPNGVPNPTGSHENTVQAVFGRLLSSEREDAYLWLADPKPSWPDPSHDAGRDSSSLSKTVAVSLDRLSFEVLTELILCCRSGWAVHLRSRLATDLQSRFCRDQFAQFSPMSIHLSVWRVRFVLISGLILQQCHLCHIGPEYPLGIRVNPSLAFFVHHYKRILRLFQTRKSTDSSESGQLTNLPVLLTGLYWSSVFVLSHTDSSNVAQLFIPSCLLSDQQSCDTIDFLLKMCDPHESNLDPNGDMIRLRLDLVRFQLMELRIHFTANRTPEMNYLCLPDDVHHILSSIWDKLIPTLSISVYDSSSPDSNSDNLRWATLLLFTYAKSPAILKREQIAAFMTILQRSVPVFMRSTGALHQTNSIHSVSPSHQGTFDEDEQSGEVQRQAKHGQSLDKHYLELLGELLRFSLRTGDLEVVVCIQRRLTDELTQSSCGDTVEAIHWYCSLVNVVHLALRSLDSIDFTPKEDICAAFISVLIDALREAFKARLARGSSQKSMLHLIYLMRAYCQLVDCVCLLVERFELQSQNERWRVIGCHLDQLCQTVWAVCTKRSSGLLFGLEFCTTECLYAWISLRALGLTGANSTPDYCLLSLLQHRVPTVLLRIVDFLQSMFMCPRGELVIKDPSLTWYFRRGNQIRPPIASSDHSVLRIHWRRGVPQTARPQDGRNVWCSSFPDMHQAASLTNWDSRNPEDVDVSWELGRHRIQQLILEFSPPHRHRTHAMGPPWFDRKLRACLRRRNKAWSRYRVTGARYEEYRGIRNYCTALKKCKRTRFEERLAADSVQAPKRLYAYLRRKIRATAGLPTLAKDGALAEKDEDKAEILLTKLEQVSWKQKHSVAVLPLIDCILRLLTVRPFRMDAPELTSSEDQSSDLFSLNLQVYRLLMTCLVCLPDSMFETDDLETKTSYLPIKRPRVRYLVELCVQLIRCVSRPSSPVYLSQCSRIFTLFLELLGTEKDDFVIHTRQYLIPAILSRHVVADSLPACDCVKSMLENFPWPCLGLDHYAEVQS</sequence>
<reference evidence="2 3" key="2">
    <citation type="submission" date="2018-11" db="EMBL/GenBank/DDBJ databases">
        <authorList>
            <consortium name="Pathogen Informatics"/>
        </authorList>
    </citation>
    <scope>NUCLEOTIDE SEQUENCE [LARGE SCALE GENOMIC DNA]</scope>
    <source>
        <strain evidence="2 3">Egypt</strain>
    </source>
</reference>
<dbReference type="AlphaFoldDB" id="A0A183AKP5"/>
<feature type="compositionally biased region" description="Polar residues" evidence="1">
    <location>
        <begin position="480"/>
        <end position="490"/>
    </location>
</feature>